<proteinExistence type="predicted"/>
<feature type="compositionally biased region" description="Basic and acidic residues" evidence="1">
    <location>
        <begin position="81"/>
        <end position="93"/>
    </location>
</feature>
<reference evidence="3 4" key="2">
    <citation type="submission" date="2024-05" db="EMBL/GenBank/DDBJ databases">
        <authorList>
            <person name="Chen Y."/>
            <person name="Shah S."/>
            <person name="Dougan E. K."/>
            <person name="Thang M."/>
            <person name="Chan C."/>
        </authorList>
    </citation>
    <scope>NUCLEOTIDE SEQUENCE [LARGE SCALE GENOMIC DNA]</scope>
</reference>
<dbReference type="EMBL" id="CAMXCT020000379">
    <property type="protein sequence ID" value="CAL1131341.1"/>
    <property type="molecule type" value="Genomic_DNA"/>
</dbReference>
<sequence>MDPYGCLCGNAESYSEPLFDFNAVPGERAAVALTETPAEHEQMFLPQVERMLNQLEARLKHHIDAAVHGAASSHAKMASDLHFPTDHSHHSVPVEESQLPERSSHFYGARVPEFWAQCDDVDP</sequence>
<dbReference type="EMBL" id="CAMXCT030000379">
    <property type="protein sequence ID" value="CAL4765278.1"/>
    <property type="molecule type" value="Genomic_DNA"/>
</dbReference>
<comment type="caution">
    <text evidence="2">The sequence shown here is derived from an EMBL/GenBank/DDBJ whole genome shotgun (WGS) entry which is preliminary data.</text>
</comment>
<evidence type="ECO:0000313" key="2">
    <source>
        <dbReference type="EMBL" id="CAI3977966.1"/>
    </source>
</evidence>
<evidence type="ECO:0000313" key="4">
    <source>
        <dbReference type="Proteomes" id="UP001152797"/>
    </source>
</evidence>
<dbReference type="AlphaFoldDB" id="A0A9P1BTZ0"/>
<feature type="region of interest" description="Disordered" evidence="1">
    <location>
        <begin position="81"/>
        <end position="103"/>
    </location>
</feature>
<reference evidence="2" key="1">
    <citation type="submission" date="2022-10" db="EMBL/GenBank/DDBJ databases">
        <authorList>
            <person name="Chen Y."/>
            <person name="Dougan E. K."/>
            <person name="Chan C."/>
            <person name="Rhodes N."/>
            <person name="Thang M."/>
        </authorList>
    </citation>
    <scope>NUCLEOTIDE SEQUENCE</scope>
</reference>
<name>A0A9P1BTZ0_9DINO</name>
<protein>
    <submittedName>
        <fullName evidence="2">Uncharacterized protein</fullName>
    </submittedName>
</protein>
<organism evidence="2">
    <name type="scientific">Cladocopium goreaui</name>
    <dbReference type="NCBI Taxonomy" id="2562237"/>
    <lineage>
        <taxon>Eukaryota</taxon>
        <taxon>Sar</taxon>
        <taxon>Alveolata</taxon>
        <taxon>Dinophyceae</taxon>
        <taxon>Suessiales</taxon>
        <taxon>Symbiodiniaceae</taxon>
        <taxon>Cladocopium</taxon>
    </lineage>
</organism>
<keyword evidence="4" id="KW-1185">Reference proteome</keyword>
<evidence type="ECO:0000256" key="1">
    <source>
        <dbReference type="SAM" id="MobiDB-lite"/>
    </source>
</evidence>
<dbReference type="Proteomes" id="UP001152797">
    <property type="component" value="Unassembled WGS sequence"/>
</dbReference>
<evidence type="ECO:0000313" key="3">
    <source>
        <dbReference type="EMBL" id="CAL4765278.1"/>
    </source>
</evidence>
<gene>
    <name evidence="2" type="ORF">C1SCF055_LOCUS6060</name>
</gene>
<dbReference type="EMBL" id="CAMXCT010000379">
    <property type="protein sequence ID" value="CAI3977966.1"/>
    <property type="molecule type" value="Genomic_DNA"/>
</dbReference>
<accession>A0A9P1BTZ0</accession>